<sequence length="165" mass="18414">MLPSNNSYNSPCNNTPNGYKNQPISEIGKTIRDLANEFAKSHQRQEIKKEADEVDLGSITMNGFLGLLDETFKEKIDKYNVIALFFFCSDVLIRCIKNKLKQLGLNLFKWSLTFIADRVCRWVAAHGGWGGYISKFLGIPRNYMLGGTCIILAAVGIFSIVGVGK</sequence>
<dbReference type="SUPFAM" id="SSF56854">
    <property type="entry name" value="Bcl-2 inhibitors of programmed cell death"/>
    <property type="match status" value="1"/>
</dbReference>
<dbReference type="InterPro" id="IPR046371">
    <property type="entry name" value="Bcl-2_BH1-3"/>
</dbReference>
<evidence type="ECO:0000313" key="7">
    <source>
        <dbReference type="Proteomes" id="UP000887116"/>
    </source>
</evidence>
<evidence type="ECO:0000256" key="2">
    <source>
        <dbReference type="ARBA" id="ARBA00022703"/>
    </source>
</evidence>
<proteinExistence type="inferred from homology"/>
<keyword evidence="7" id="KW-1185">Reference proteome</keyword>
<feature type="compositionally biased region" description="Low complexity" evidence="3">
    <location>
        <begin position="1"/>
        <end position="17"/>
    </location>
</feature>
<feature type="domain" description="Bcl-2 Bcl-2 homology region 1-3" evidence="5">
    <location>
        <begin position="32"/>
        <end position="129"/>
    </location>
</feature>
<dbReference type="Pfam" id="PF00452">
    <property type="entry name" value="Bcl-2"/>
    <property type="match status" value="1"/>
</dbReference>
<dbReference type="PROSITE" id="PS50062">
    <property type="entry name" value="BCL2_FAMILY"/>
    <property type="match status" value="1"/>
</dbReference>
<feature type="transmembrane region" description="Helical" evidence="4">
    <location>
        <begin position="143"/>
        <end position="163"/>
    </location>
</feature>
<protein>
    <recommendedName>
        <fullName evidence="5">Bcl-2 Bcl-2 homology region 1-3 domain-containing protein</fullName>
    </recommendedName>
</protein>
<gene>
    <name evidence="6" type="primary">AVEN_236480_1</name>
    <name evidence="6" type="ORF">TNCT_550851</name>
</gene>
<keyword evidence="4" id="KW-0812">Transmembrane</keyword>
<dbReference type="OrthoDB" id="6080198at2759"/>
<dbReference type="InterPro" id="IPR036834">
    <property type="entry name" value="Bcl-2-like_sf"/>
</dbReference>
<evidence type="ECO:0000256" key="4">
    <source>
        <dbReference type="SAM" id="Phobius"/>
    </source>
</evidence>
<evidence type="ECO:0000256" key="1">
    <source>
        <dbReference type="ARBA" id="ARBA00009458"/>
    </source>
</evidence>
<dbReference type="GO" id="GO:0006915">
    <property type="term" value="P:apoptotic process"/>
    <property type="evidence" value="ECO:0007669"/>
    <property type="project" value="UniProtKB-KW"/>
</dbReference>
<dbReference type="AlphaFoldDB" id="A0A8X6M1I1"/>
<evidence type="ECO:0000256" key="3">
    <source>
        <dbReference type="SAM" id="MobiDB-lite"/>
    </source>
</evidence>
<dbReference type="Gene3D" id="1.10.437.10">
    <property type="entry name" value="Blc2-like"/>
    <property type="match status" value="1"/>
</dbReference>
<organism evidence="6 7">
    <name type="scientific">Trichonephila clavata</name>
    <name type="common">Joro spider</name>
    <name type="synonym">Nephila clavata</name>
    <dbReference type="NCBI Taxonomy" id="2740835"/>
    <lineage>
        <taxon>Eukaryota</taxon>
        <taxon>Metazoa</taxon>
        <taxon>Ecdysozoa</taxon>
        <taxon>Arthropoda</taxon>
        <taxon>Chelicerata</taxon>
        <taxon>Arachnida</taxon>
        <taxon>Araneae</taxon>
        <taxon>Araneomorphae</taxon>
        <taxon>Entelegynae</taxon>
        <taxon>Araneoidea</taxon>
        <taxon>Nephilidae</taxon>
        <taxon>Trichonephila</taxon>
    </lineage>
</organism>
<comment type="similarity">
    <text evidence="1">Belongs to the Bcl-2 family.</text>
</comment>
<evidence type="ECO:0000259" key="5">
    <source>
        <dbReference type="Pfam" id="PF00452"/>
    </source>
</evidence>
<keyword evidence="2" id="KW-0053">Apoptosis</keyword>
<dbReference type="InterPro" id="IPR002475">
    <property type="entry name" value="Bcl2-like"/>
</dbReference>
<dbReference type="GO" id="GO:0042981">
    <property type="term" value="P:regulation of apoptotic process"/>
    <property type="evidence" value="ECO:0007669"/>
    <property type="project" value="InterPro"/>
</dbReference>
<reference evidence="6" key="1">
    <citation type="submission" date="2020-07" db="EMBL/GenBank/DDBJ databases">
        <title>Multicomponent nature underlies the extraordinary mechanical properties of spider dragline silk.</title>
        <authorList>
            <person name="Kono N."/>
            <person name="Nakamura H."/>
            <person name="Mori M."/>
            <person name="Yoshida Y."/>
            <person name="Ohtoshi R."/>
            <person name="Malay A.D."/>
            <person name="Moran D.A.P."/>
            <person name="Tomita M."/>
            <person name="Numata K."/>
            <person name="Arakawa K."/>
        </authorList>
    </citation>
    <scope>NUCLEOTIDE SEQUENCE</scope>
</reference>
<dbReference type="EMBL" id="BMAO01039036">
    <property type="protein sequence ID" value="GFR28542.1"/>
    <property type="molecule type" value="Genomic_DNA"/>
</dbReference>
<dbReference type="Proteomes" id="UP000887116">
    <property type="component" value="Unassembled WGS sequence"/>
</dbReference>
<comment type="caution">
    <text evidence="6">The sequence shown here is derived from an EMBL/GenBank/DDBJ whole genome shotgun (WGS) entry which is preliminary data.</text>
</comment>
<keyword evidence="4" id="KW-1133">Transmembrane helix</keyword>
<keyword evidence="4" id="KW-0472">Membrane</keyword>
<name>A0A8X6M1I1_TRICU</name>
<accession>A0A8X6M1I1</accession>
<feature type="region of interest" description="Disordered" evidence="3">
    <location>
        <begin position="1"/>
        <end position="21"/>
    </location>
</feature>
<evidence type="ECO:0000313" key="6">
    <source>
        <dbReference type="EMBL" id="GFR28542.1"/>
    </source>
</evidence>